<dbReference type="EMBL" id="LKEU01000037">
    <property type="protein sequence ID" value="OFV69782.1"/>
    <property type="molecule type" value="Genomic_DNA"/>
</dbReference>
<dbReference type="PROSITE" id="PS51740">
    <property type="entry name" value="SPOVT_ABRB"/>
    <property type="match status" value="1"/>
</dbReference>
<dbReference type="AlphaFoldDB" id="A0A1F2PFY8"/>
<name>A0A1F2PFY8_9FIRM</name>
<comment type="caution">
    <text evidence="3">The sequence shown here is derived from an EMBL/GenBank/DDBJ whole genome shotgun (WGS) entry which is preliminary data.</text>
</comment>
<dbReference type="RefSeq" id="WP_070372177.1">
    <property type="nucleotide sequence ID" value="NZ_CP097897.1"/>
</dbReference>
<evidence type="ECO:0000259" key="2">
    <source>
        <dbReference type="PROSITE" id="PS51740"/>
    </source>
</evidence>
<dbReference type="InterPro" id="IPR007159">
    <property type="entry name" value="SpoVT-AbrB_dom"/>
</dbReference>
<evidence type="ECO:0000313" key="3">
    <source>
        <dbReference type="EMBL" id="OFV69782.1"/>
    </source>
</evidence>
<dbReference type="SUPFAM" id="SSF89447">
    <property type="entry name" value="AbrB/MazE/MraZ-like"/>
    <property type="match status" value="1"/>
</dbReference>
<dbReference type="Proteomes" id="UP000176244">
    <property type="component" value="Unassembled WGS sequence"/>
</dbReference>
<organism evidence="3 4">
    <name type="scientific">Acetobacterium wieringae</name>
    <dbReference type="NCBI Taxonomy" id="52694"/>
    <lineage>
        <taxon>Bacteria</taxon>
        <taxon>Bacillati</taxon>
        <taxon>Bacillota</taxon>
        <taxon>Clostridia</taxon>
        <taxon>Eubacteriales</taxon>
        <taxon>Eubacteriaceae</taxon>
        <taxon>Acetobacterium</taxon>
    </lineage>
</organism>
<feature type="domain" description="SpoVT-AbrB" evidence="2">
    <location>
        <begin position="3"/>
        <end position="46"/>
    </location>
</feature>
<sequence>MERKTIRISGKRQITIPQKYFEALGFGKEAECILQNNMILIKPVRENSGGEFAEQILADLIAQGYSGETLLKKFKEEQKKVRPAVEKMMEKAKEAAEGKGEFYTYDEIFGPEE</sequence>
<protein>
    <recommendedName>
        <fullName evidence="2">SpoVT-AbrB domain-containing protein</fullName>
    </recommendedName>
</protein>
<gene>
    <name evidence="3" type="ORF">ACWI_29200</name>
</gene>
<dbReference type="InterPro" id="IPR037914">
    <property type="entry name" value="SpoVT-AbrB_sf"/>
</dbReference>
<keyword evidence="1" id="KW-0238">DNA-binding</keyword>
<reference evidence="3 4" key="1">
    <citation type="submission" date="2015-09" db="EMBL/GenBank/DDBJ databases">
        <title>Genome sequence of Acetobacterium wieringae DSM 1911.</title>
        <authorList>
            <person name="Poehlein A."/>
            <person name="Bengelsdorf F.R."/>
            <person name="Schiel-Bengelsdorf B."/>
            <person name="Duerre P."/>
            <person name="Daniel R."/>
        </authorList>
    </citation>
    <scope>NUCLEOTIDE SEQUENCE [LARGE SCALE GENOMIC DNA]</scope>
    <source>
        <strain evidence="3 4">DSM 1911</strain>
    </source>
</reference>
<dbReference type="OrthoDB" id="71707at2"/>
<evidence type="ECO:0000256" key="1">
    <source>
        <dbReference type="PROSITE-ProRule" id="PRU01076"/>
    </source>
</evidence>
<dbReference type="STRING" id="52694.ACWI_29200"/>
<dbReference type="GO" id="GO:0003677">
    <property type="term" value="F:DNA binding"/>
    <property type="evidence" value="ECO:0007669"/>
    <property type="project" value="UniProtKB-UniRule"/>
</dbReference>
<evidence type="ECO:0000313" key="4">
    <source>
        <dbReference type="Proteomes" id="UP000176244"/>
    </source>
</evidence>
<proteinExistence type="predicted"/>
<accession>A0A1F2PFY8</accession>